<keyword evidence="5" id="KW-1185">Reference proteome</keyword>
<dbReference type="InterPro" id="IPR039448">
    <property type="entry name" value="Beta_helix"/>
</dbReference>
<evidence type="ECO:0000256" key="2">
    <source>
        <dbReference type="SAM" id="SignalP"/>
    </source>
</evidence>
<dbReference type="PANTHER" id="PTHR11319">
    <property type="entry name" value="G PROTEIN-COUPLED RECEPTOR-RELATED"/>
    <property type="match status" value="1"/>
</dbReference>
<sequence>MQQLKLGLAFLAALAACGDSGAVMPEGTGSGDPSGSPTGEPTSAPTGSDGTTADPTDTGATATGGPTSDASTGDPTTADPTDTGDPPPPPPAGICDVPVDLVDTSSPTAVVGDGTAQSCTEAALASAVAGGGVVTFDCGGPVTITLAQALKITGDLVLDGDHEVTLSGGGVTRILDMNTSNFESQGPNLTVQRLRFIDGKSSGTETPLGTDVDGGGGAIFHLGGNVTAIDSTFENNEAATWGPDVAGGAIYGIGVGATTVVGCTFNNNRAANGGALGALHTALTIVNSTFTANEATGRGANYIDMMGQQAGNGGNGGAIVMDGSGRELTICGATVHGNKGGAFGAALFRTGYEGEPTNIDRSTFADNEIPDHDDDDSPSSGALYIQGTAVTLSNSTISGNKARGSAGVWILGHGAQPAVADLTNVTITGNSTWPQADFTTRGIGAGLTIGDGTSGTILNCTIAGNDAQFGSGILRVTPLVVRNTIISNNAENQYTPLNCTGSMFASPPGTGDHNIQWPNGLQDDMDCTPGISRVDPLLGELADNGGPTRTIAPLAGSPALAAGSDCPPTDQRGEPRADPCTLGALEMQ</sequence>
<protein>
    <submittedName>
        <fullName evidence="4">Right-handed parallel beta-helix repeat-containing protein</fullName>
    </submittedName>
</protein>
<feature type="region of interest" description="Disordered" evidence="1">
    <location>
        <begin position="555"/>
        <end position="588"/>
    </location>
</feature>
<proteinExistence type="predicted"/>
<dbReference type="InterPro" id="IPR059226">
    <property type="entry name" value="Choice_anch_Q_dom"/>
</dbReference>
<dbReference type="RefSeq" id="WP_269035571.1">
    <property type="nucleotide sequence ID" value="NZ_CP114040.1"/>
</dbReference>
<evidence type="ECO:0000313" key="4">
    <source>
        <dbReference type="EMBL" id="WAS93243.1"/>
    </source>
</evidence>
<dbReference type="Proteomes" id="UP001164459">
    <property type="component" value="Chromosome"/>
</dbReference>
<reference evidence="4" key="1">
    <citation type="submission" date="2022-11" db="EMBL/GenBank/DDBJ databases">
        <title>Minimal conservation of predation-associated metabolite biosynthetic gene clusters underscores biosynthetic potential of Myxococcota including descriptions for ten novel species: Archangium lansinium sp. nov., Myxococcus landrumus sp. nov., Nannocystis bai.</title>
        <authorList>
            <person name="Ahearne A."/>
            <person name="Stevens C."/>
            <person name="Dowd S."/>
        </authorList>
    </citation>
    <scope>NUCLEOTIDE SEQUENCE</scope>
    <source>
        <strain evidence="4">Fl3</strain>
    </source>
</reference>
<dbReference type="SUPFAM" id="SSF51126">
    <property type="entry name" value="Pectin lyase-like"/>
    <property type="match status" value="2"/>
</dbReference>
<dbReference type="EMBL" id="CP114040">
    <property type="protein sequence ID" value="WAS93243.1"/>
    <property type="molecule type" value="Genomic_DNA"/>
</dbReference>
<feature type="compositionally biased region" description="Low complexity" evidence="1">
    <location>
        <begin position="25"/>
        <end position="84"/>
    </location>
</feature>
<feature type="compositionally biased region" description="Low complexity" evidence="1">
    <location>
        <begin position="555"/>
        <end position="564"/>
    </location>
</feature>
<organism evidence="4 5">
    <name type="scientific">Nannocystis punicea</name>
    <dbReference type="NCBI Taxonomy" id="2995304"/>
    <lineage>
        <taxon>Bacteria</taxon>
        <taxon>Pseudomonadati</taxon>
        <taxon>Myxococcota</taxon>
        <taxon>Polyangia</taxon>
        <taxon>Nannocystales</taxon>
        <taxon>Nannocystaceae</taxon>
        <taxon>Nannocystis</taxon>
    </lineage>
</organism>
<dbReference type="SMART" id="SM00710">
    <property type="entry name" value="PbH1"/>
    <property type="match status" value="6"/>
</dbReference>
<accession>A0ABY7H237</accession>
<evidence type="ECO:0000256" key="1">
    <source>
        <dbReference type="SAM" id="MobiDB-lite"/>
    </source>
</evidence>
<name>A0ABY7H237_9BACT</name>
<dbReference type="NCBIfam" id="NF041518">
    <property type="entry name" value="choice_anch_Q"/>
    <property type="match status" value="1"/>
</dbReference>
<evidence type="ECO:0000313" key="5">
    <source>
        <dbReference type="Proteomes" id="UP001164459"/>
    </source>
</evidence>
<evidence type="ECO:0000259" key="3">
    <source>
        <dbReference type="Pfam" id="PF13229"/>
    </source>
</evidence>
<feature type="region of interest" description="Disordered" evidence="1">
    <location>
        <begin position="20"/>
        <end position="98"/>
    </location>
</feature>
<feature type="domain" description="Right handed beta helix" evidence="3">
    <location>
        <begin position="352"/>
        <end position="490"/>
    </location>
</feature>
<dbReference type="InterPro" id="IPR011050">
    <property type="entry name" value="Pectin_lyase_fold/virulence"/>
</dbReference>
<feature type="chain" id="PRO_5045150864" evidence="2">
    <location>
        <begin position="22"/>
        <end position="588"/>
    </location>
</feature>
<dbReference type="Pfam" id="PF13229">
    <property type="entry name" value="Beta_helix"/>
    <property type="match status" value="1"/>
</dbReference>
<dbReference type="PROSITE" id="PS51257">
    <property type="entry name" value="PROKAR_LIPOPROTEIN"/>
    <property type="match status" value="1"/>
</dbReference>
<feature type="signal peptide" evidence="2">
    <location>
        <begin position="1"/>
        <end position="21"/>
    </location>
</feature>
<dbReference type="InterPro" id="IPR006626">
    <property type="entry name" value="PbH1"/>
</dbReference>
<keyword evidence="2" id="KW-0732">Signal</keyword>
<dbReference type="PANTHER" id="PTHR11319:SF35">
    <property type="entry name" value="OUTER MEMBRANE PROTEIN PMPC-RELATED"/>
    <property type="match status" value="1"/>
</dbReference>
<gene>
    <name evidence="4" type="ORF">O0S08_44350</name>
</gene>